<accession>A0ACB9H412</accession>
<evidence type="ECO:0000313" key="1">
    <source>
        <dbReference type="EMBL" id="KAI3790599.1"/>
    </source>
</evidence>
<organism evidence="1 2">
    <name type="scientific">Cichorium intybus</name>
    <name type="common">Chicory</name>
    <dbReference type="NCBI Taxonomy" id="13427"/>
    <lineage>
        <taxon>Eukaryota</taxon>
        <taxon>Viridiplantae</taxon>
        <taxon>Streptophyta</taxon>
        <taxon>Embryophyta</taxon>
        <taxon>Tracheophyta</taxon>
        <taxon>Spermatophyta</taxon>
        <taxon>Magnoliopsida</taxon>
        <taxon>eudicotyledons</taxon>
        <taxon>Gunneridae</taxon>
        <taxon>Pentapetalae</taxon>
        <taxon>asterids</taxon>
        <taxon>campanulids</taxon>
        <taxon>Asterales</taxon>
        <taxon>Asteraceae</taxon>
        <taxon>Cichorioideae</taxon>
        <taxon>Cichorieae</taxon>
        <taxon>Cichoriinae</taxon>
        <taxon>Cichorium</taxon>
    </lineage>
</organism>
<comment type="caution">
    <text evidence="1">The sequence shown here is derived from an EMBL/GenBank/DDBJ whole genome shotgun (WGS) entry which is preliminary data.</text>
</comment>
<name>A0ACB9H412_CICIN</name>
<evidence type="ECO:0000313" key="2">
    <source>
        <dbReference type="Proteomes" id="UP001055811"/>
    </source>
</evidence>
<reference evidence="1 2" key="2">
    <citation type="journal article" date="2022" name="Mol. Ecol. Resour.">
        <title>The genomes of chicory, endive, great burdock and yacon provide insights into Asteraceae paleo-polyploidization history and plant inulin production.</title>
        <authorList>
            <person name="Fan W."/>
            <person name="Wang S."/>
            <person name="Wang H."/>
            <person name="Wang A."/>
            <person name="Jiang F."/>
            <person name="Liu H."/>
            <person name="Zhao H."/>
            <person name="Xu D."/>
            <person name="Zhang Y."/>
        </authorList>
    </citation>
    <scope>NUCLEOTIDE SEQUENCE [LARGE SCALE GENOMIC DNA]</scope>
    <source>
        <strain evidence="2">cv. Punajuju</strain>
        <tissue evidence="1">Leaves</tissue>
    </source>
</reference>
<reference evidence="2" key="1">
    <citation type="journal article" date="2022" name="Mol. Ecol. Resour.">
        <title>The genomes of chicory, endive, great burdock and yacon provide insights into Asteraceae palaeo-polyploidization history and plant inulin production.</title>
        <authorList>
            <person name="Fan W."/>
            <person name="Wang S."/>
            <person name="Wang H."/>
            <person name="Wang A."/>
            <person name="Jiang F."/>
            <person name="Liu H."/>
            <person name="Zhao H."/>
            <person name="Xu D."/>
            <person name="Zhang Y."/>
        </authorList>
    </citation>
    <scope>NUCLEOTIDE SEQUENCE [LARGE SCALE GENOMIC DNA]</scope>
    <source>
        <strain evidence="2">cv. Punajuju</strain>
    </source>
</reference>
<keyword evidence="2" id="KW-1185">Reference proteome</keyword>
<dbReference type="EMBL" id="CM042009">
    <property type="protein sequence ID" value="KAI3790599.1"/>
    <property type="molecule type" value="Genomic_DNA"/>
</dbReference>
<gene>
    <name evidence="1" type="ORF">L2E82_03760</name>
</gene>
<sequence>MHKILMEDDYKPSRQPQRRLNPPMMEVVKKEIMKLLNAGMIYPISDSKWVSPVQVVPKKAGVTVVENEDGDLVPTRVQNGWRVCIDYRKLNAATRKDHFPLPFIDQMLERLAGKSHYCCLDGFSGFHQIPVAPEDQEKTTFTCPFGTFAYRRMPFGLCNAPATFQRCMVSIFSEYVEEIIEVFMDDFTVYGDSFNHCLENLTKILQRCIDTDLVLNYEKCHFMVDKGLILGHVVSKNGLEVDKAKIDVIKNLPYPTNVREVRSFLGHAGFYRRFIKDFSKITVPMCHLLQKDVDFKFDDAYKRAFDHLKTLLTSSPIIQPPDWSLPFEIMCDASNTAIGAVLGQKVDRARHVIYYASKVLDDAQGNYSTTEKELLAVVFALEKFRQYLLGAKVIIYTDHAAIRHLLTKKDSKPRLIRWILLLQEFDIEIKDKSGKENLVADHLSRITPQGETELIRDAFPDEHIFKIQELPWYVDICNYLVSGEFPPKFNRAQRERLKVEARRYIWDDPYLWKQGADQVIRRCVHYDEVPSILSFCHEHACGGHFGPQRTTRKVLECGFYWPSIFKDAYLHCKNCARCQRTGAVTSRNQMPLTPILVCEIFDVWGIDFMGPFPSSYGNLYILLAVDYVSKWVEAKAVRNYDSKTVIDFVRINIFCRFGTPRAIISDRGTHFLNKAFSTLLKRYGVQHRVSTAYHPQTNGQAEISNREIKQILEKSVNTTRKDWSARLDDALWAYRTAYKTPIGMSPYRLVYGKACHLPVELEHRAYWAIKKLNMGIDEAGVHRKLELQELEELRDDAYESSRLYKEKTKRLHDKYIKRKEFSVGQKVLLYDSRLKWFPGKLRSRWVGPFVVVQVFDHGAIEIRSMKTNKIFKVNGNRLKPFYEGFVEEKKIEEKLEVPEDIK</sequence>
<dbReference type="Proteomes" id="UP001055811">
    <property type="component" value="Linkage Group LG01"/>
</dbReference>
<proteinExistence type="predicted"/>
<protein>
    <submittedName>
        <fullName evidence="1">Uncharacterized protein</fullName>
    </submittedName>
</protein>